<organism evidence="2 3">
    <name type="scientific">Phanerochaete carnosa (strain HHB-10118-sp)</name>
    <name type="common">White-rot fungus</name>
    <name type="synonym">Peniophora carnosa</name>
    <dbReference type="NCBI Taxonomy" id="650164"/>
    <lineage>
        <taxon>Eukaryota</taxon>
        <taxon>Fungi</taxon>
        <taxon>Dikarya</taxon>
        <taxon>Basidiomycota</taxon>
        <taxon>Agaricomycotina</taxon>
        <taxon>Agaricomycetes</taxon>
        <taxon>Polyporales</taxon>
        <taxon>Phanerochaetaceae</taxon>
        <taxon>Phanerochaete</taxon>
    </lineage>
</organism>
<keyword evidence="3" id="KW-1185">Reference proteome</keyword>
<feature type="compositionally biased region" description="Low complexity" evidence="1">
    <location>
        <begin position="1"/>
        <end position="15"/>
    </location>
</feature>
<dbReference type="InParanoid" id="K5VXM7"/>
<evidence type="ECO:0000313" key="2">
    <source>
        <dbReference type="EMBL" id="EKM56303.1"/>
    </source>
</evidence>
<sequence>MPATETSPAAASPEPLKAPSHTPVLLAESELVPLPFRSRGAQPFNAQPSRVKIYRVVEVPVTRATSRPPRVNTGKKPRASPYERPASTKKVSVQWASAPPSNSRQPLPDSSGSAPPAGDDNNLNGPTLELIPKPLGEAGRPGRCGYNLGTSLRAIGWPGEDVDRLKSSVGLAVERHLDITMCYMKQLPAALKRACEDATYEKMWPIEDVIKARLKYTSCRARLIDRQKKT</sequence>
<dbReference type="KEGG" id="pco:PHACADRAFT_207580"/>
<protein>
    <submittedName>
        <fullName evidence="2">Uncharacterized protein</fullName>
    </submittedName>
</protein>
<feature type="region of interest" description="Disordered" evidence="1">
    <location>
        <begin position="58"/>
        <end position="128"/>
    </location>
</feature>
<feature type="compositionally biased region" description="Polar residues" evidence="1">
    <location>
        <begin position="89"/>
        <end position="113"/>
    </location>
</feature>
<dbReference type="GeneID" id="18912635"/>
<dbReference type="AlphaFoldDB" id="K5VXM7"/>
<reference evidence="2 3" key="1">
    <citation type="journal article" date="2012" name="BMC Genomics">
        <title>Comparative genomics of the white-rot fungi, Phanerochaete carnosa and P. chrysosporium, to elucidate the genetic basis of the distinct wood types they colonize.</title>
        <authorList>
            <person name="Suzuki H."/>
            <person name="MacDonald J."/>
            <person name="Syed K."/>
            <person name="Salamov A."/>
            <person name="Hori C."/>
            <person name="Aerts A."/>
            <person name="Henrissat B."/>
            <person name="Wiebenga A."/>
            <person name="vanKuyk P.A."/>
            <person name="Barry K."/>
            <person name="Lindquist E."/>
            <person name="LaButti K."/>
            <person name="Lapidus A."/>
            <person name="Lucas S."/>
            <person name="Coutinho P."/>
            <person name="Gong Y."/>
            <person name="Samejima M."/>
            <person name="Mahadevan R."/>
            <person name="Abou-Zaid M."/>
            <person name="de Vries R.P."/>
            <person name="Igarashi K."/>
            <person name="Yadav J.S."/>
            <person name="Grigoriev I.V."/>
            <person name="Master E.R."/>
        </authorList>
    </citation>
    <scope>NUCLEOTIDE SEQUENCE [LARGE SCALE GENOMIC DNA]</scope>
    <source>
        <strain evidence="2 3">HHB-10118-sp</strain>
    </source>
</reference>
<dbReference type="HOGENOM" id="CLU_065614_1_1_1"/>
<evidence type="ECO:0000256" key="1">
    <source>
        <dbReference type="SAM" id="MobiDB-lite"/>
    </source>
</evidence>
<dbReference type="Proteomes" id="UP000008370">
    <property type="component" value="Unassembled WGS sequence"/>
</dbReference>
<dbReference type="RefSeq" id="XP_007394157.1">
    <property type="nucleotide sequence ID" value="XM_007394095.1"/>
</dbReference>
<name>K5VXM7_PHACS</name>
<feature type="region of interest" description="Disordered" evidence="1">
    <location>
        <begin position="1"/>
        <end position="22"/>
    </location>
</feature>
<proteinExistence type="predicted"/>
<dbReference type="OrthoDB" id="2804180at2759"/>
<gene>
    <name evidence="2" type="ORF">PHACADRAFT_207580</name>
</gene>
<accession>K5VXM7</accession>
<evidence type="ECO:0000313" key="3">
    <source>
        <dbReference type="Proteomes" id="UP000008370"/>
    </source>
</evidence>
<dbReference type="EMBL" id="JH930471">
    <property type="protein sequence ID" value="EKM56303.1"/>
    <property type="molecule type" value="Genomic_DNA"/>
</dbReference>